<dbReference type="InterPro" id="IPR042103">
    <property type="entry name" value="SerRS_1_N_sf"/>
</dbReference>
<dbReference type="GeneID" id="9038130"/>
<dbReference type="OrthoDB" id="10056301at2759"/>
<dbReference type="Pfam" id="PF02403">
    <property type="entry name" value="Seryl_tRNA_N"/>
    <property type="match status" value="1"/>
</dbReference>
<reference evidence="3 4" key="1">
    <citation type="submission" date="2008-07" db="EMBL/GenBank/DDBJ databases">
        <authorList>
            <person name="El-Sayed N."/>
            <person name="Caler E."/>
            <person name="Inman J."/>
            <person name="Amedeo P."/>
            <person name="Hass B."/>
            <person name="Wortman J."/>
        </authorList>
    </citation>
    <scope>NUCLEOTIDE SEQUENCE [LARGE SCALE GENOMIC DNA]</scope>
    <source>
        <strain evidence="4">ATCC 50983 / TXsc</strain>
    </source>
</reference>
<feature type="domain" description="Serine-tRNA synthetase type1 N-terminal" evidence="2">
    <location>
        <begin position="3"/>
        <end position="56"/>
    </location>
</feature>
<feature type="region of interest" description="Disordered" evidence="1">
    <location>
        <begin position="1"/>
        <end position="27"/>
    </location>
</feature>
<dbReference type="InterPro" id="IPR015866">
    <property type="entry name" value="Ser-tRNA-synth_1_N"/>
</dbReference>
<keyword evidence="4" id="KW-1185">Reference proteome</keyword>
<dbReference type="InterPro" id="IPR010978">
    <property type="entry name" value="tRNA-bd_arm"/>
</dbReference>
<gene>
    <name evidence="3" type="ORF">Pmar_PMAR007756</name>
</gene>
<evidence type="ECO:0000313" key="4">
    <source>
        <dbReference type="Proteomes" id="UP000007800"/>
    </source>
</evidence>
<name>C5KYS0_PERM5</name>
<dbReference type="GO" id="GO:0000166">
    <property type="term" value="F:nucleotide binding"/>
    <property type="evidence" value="ECO:0007669"/>
    <property type="project" value="InterPro"/>
</dbReference>
<dbReference type="RefSeq" id="XP_002778553.1">
    <property type="nucleotide sequence ID" value="XM_002778507.1"/>
</dbReference>
<protein>
    <recommendedName>
        <fullName evidence="2">Serine-tRNA synthetase type1 N-terminal domain-containing protein</fullName>
    </recommendedName>
</protein>
<dbReference type="AlphaFoldDB" id="C5KYS0"/>
<dbReference type="Gene3D" id="1.10.287.40">
    <property type="entry name" value="Serine-tRNA synthetase, tRNA binding domain"/>
    <property type="match status" value="1"/>
</dbReference>
<evidence type="ECO:0000259" key="2">
    <source>
        <dbReference type="Pfam" id="PF02403"/>
    </source>
</evidence>
<dbReference type="EMBL" id="GG677534">
    <property type="protein sequence ID" value="EER10348.1"/>
    <property type="molecule type" value="Genomic_DNA"/>
</dbReference>
<dbReference type="SUPFAM" id="SSF46589">
    <property type="entry name" value="tRNA-binding arm"/>
    <property type="match status" value="1"/>
</dbReference>
<organism evidence="4">
    <name type="scientific">Perkinsus marinus (strain ATCC 50983 / TXsc)</name>
    <dbReference type="NCBI Taxonomy" id="423536"/>
    <lineage>
        <taxon>Eukaryota</taxon>
        <taxon>Sar</taxon>
        <taxon>Alveolata</taxon>
        <taxon>Perkinsozoa</taxon>
        <taxon>Perkinsea</taxon>
        <taxon>Perkinsida</taxon>
        <taxon>Perkinsidae</taxon>
        <taxon>Perkinsus</taxon>
    </lineage>
</organism>
<proteinExistence type="predicted"/>
<dbReference type="Proteomes" id="UP000007800">
    <property type="component" value="Unassembled WGS sequence"/>
</dbReference>
<accession>C5KYS0</accession>
<sequence length="66" mass="7502">MPIDINKLRAEKGGDPEAVRASEQKRYRNSDTVGNAVELDQQWRKDMFALDKLREELGKVVRVSSG</sequence>
<evidence type="ECO:0000256" key="1">
    <source>
        <dbReference type="SAM" id="MobiDB-lite"/>
    </source>
</evidence>
<dbReference type="InParanoid" id="C5KYS0"/>
<evidence type="ECO:0000313" key="3">
    <source>
        <dbReference type="EMBL" id="EER10348.1"/>
    </source>
</evidence>